<accession>A0A1H7HLC5</accession>
<proteinExistence type="inferred from homology"/>
<dbReference type="PANTHER" id="PTHR33607:SF2">
    <property type="entry name" value="ENDONUCLEASE-1"/>
    <property type="match status" value="1"/>
</dbReference>
<evidence type="ECO:0000256" key="1">
    <source>
        <dbReference type="ARBA" id="ARBA00006429"/>
    </source>
</evidence>
<dbReference type="STRING" id="1429083.GCA_001885685_01622"/>
<dbReference type="PANTHER" id="PTHR33607">
    <property type="entry name" value="ENDONUCLEASE-1"/>
    <property type="match status" value="1"/>
</dbReference>
<dbReference type="EMBL" id="FOAS01000003">
    <property type="protein sequence ID" value="SEK51079.1"/>
    <property type="molecule type" value="Genomic_DNA"/>
</dbReference>
<name>A0A1H7HLC5_9GAMM</name>
<feature type="chain" id="PRO_5010364274" evidence="4">
    <location>
        <begin position="20"/>
        <end position="218"/>
    </location>
</feature>
<evidence type="ECO:0000313" key="5">
    <source>
        <dbReference type="EMBL" id="SEK51079.1"/>
    </source>
</evidence>
<dbReference type="RefSeq" id="WP_074865073.1">
    <property type="nucleotide sequence ID" value="NZ_FOAS01000003.1"/>
</dbReference>
<organism evidence="5 6">
    <name type="scientific">Atopomonas hussainii</name>
    <dbReference type="NCBI Taxonomy" id="1429083"/>
    <lineage>
        <taxon>Bacteria</taxon>
        <taxon>Pseudomonadati</taxon>
        <taxon>Pseudomonadota</taxon>
        <taxon>Gammaproteobacteria</taxon>
        <taxon>Pseudomonadales</taxon>
        <taxon>Pseudomonadaceae</taxon>
        <taxon>Atopomonas</taxon>
    </lineage>
</organism>
<feature type="signal peptide" evidence="4">
    <location>
        <begin position="1"/>
        <end position="19"/>
    </location>
</feature>
<keyword evidence="6" id="KW-1185">Reference proteome</keyword>
<dbReference type="InterPro" id="IPR044925">
    <property type="entry name" value="His-Me_finger_sf"/>
</dbReference>
<gene>
    <name evidence="5" type="ORF">SAMN05216214_10326</name>
</gene>
<keyword evidence="3" id="KW-0378">Hydrolase</keyword>
<dbReference type="Pfam" id="PF04231">
    <property type="entry name" value="Endonuclease_1"/>
    <property type="match status" value="1"/>
</dbReference>
<dbReference type="GO" id="GO:0016787">
    <property type="term" value="F:hydrolase activity"/>
    <property type="evidence" value="ECO:0007669"/>
    <property type="project" value="UniProtKB-KW"/>
</dbReference>
<reference evidence="5 6" key="1">
    <citation type="submission" date="2016-10" db="EMBL/GenBank/DDBJ databases">
        <authorList>
            <person name="de Groot N.N."/>
        </authorList>
    </citation>
    <scope>NUCLEOTIDE SEQUENCE [LARGE SCALE GENOMIC DNA]</scope>
    <source>
        <strain evidence="5 6">JCM 19513</strain>
    </source>
</reference>
<dbReference type="Proteomes" id="UP000185766">
    <property type="component" value="Unassembled WGS sequence"/>
</dbReference>
<protein>
    <submittedName>
        <fullName evidence="5">Deoxyribonuclease-1</fullName>
    </submittedName>
</protein>
<dbReference type="GO" id="GO:0004518">
    <property type="term" value="F:nuclease activity"/>
    <property type="evidence" value="ECO:0007669"/>
    <property type="project" value="UniProtKB-KW"/>
</dbReference>
<dbReference type="SUPFAM" id="SSF54060">
    <property type="entry name" value="His-Me finger endonucleases"/>
    <property type="match status" value="1"/>
</dbReference>
<dbReference type="AlphaFoldDB" id="A0A1H7HLC5"/>
<keyword evidence="2" id="KW-0540">Nuclease</keyword>
<comment type="similarity">
    <text evidence="1">Belongs to the EndA/NucM nuclease family.</text>
</comment>
<evidence type="ECO:0000256" key="2">
    <source>
        <dbReference type="ARBA" id="ARBA00022722"/>
    </source>
</evidence>
<dbReference type="InterPro" id="IPR007346">
    <property type="entry name" value="Endonuclease-I"/>
</dbReference>
<evidence type="ECO:0000313" key="6">
    <source>
        <dbReference type="Proteomes" id="UP000185766"/>
    </source>
</evidence>
<sequence>MRQSYAVLALCLLSPWAFASGGGQERLSDPKQAEQEFFWPVVYANGGSSLYCDKAFNEEGGLFTASAVYTKKQIKSALRCLTDKQCALKSGRYQHMLSDLHNLYPALSRVELSRRNANFGDLADSVPSKFADIDCEFRTTFQVVEPRDAAKGNIARAIFYMHREYGLPIIGQEQMYKEWHQLDPVDDAERARNDVIEGIQGNRNAFIDNPALVNELVP</sequence>
<evidence type="ECO:0000256" key="4">
    <source>
        <dbReference type="SAM" id="SignalP"/>
    </source>
</evidence>
<evidence type="ECO:0000256" key="3">
    <source>
        <dbReference type="ARBA" id="ARBA00022801"/>
    </source>
</evidence>
<keyword evidence="4" id="KW-0732">Signal</keyword>